<dbReference type="InterPro" id="IPR036761">
    <property type="entry name" value="TTHA0802/YceI-like_sf"/>
</dbReference>
<organism evidence="4 5">
    <name type="scientific">Corynebacterium auriscanis</name>
    <dbReference type="NCBI Taxonomy" id="99807"/>
    <lineage>
        <taxon>Bacteria</taxon>
        <taxon>Bacillati</taxon>
        <taxon>Actinomycetota</taxon>
        <taxon>Actinomycetes</taxon>
        <taxon>Mycobacteriales</taxon>
        <taxon>Corynebacteriaceae</taxon>
        <taxon>Corynebacterium</taxon>
    </lineage>
</organism>
<name>A0A0A2DNH8_9CORY</name>
<protein>
    <recommendedName>
        <fullName evidence="3">Lipid/polyisoprenoid-binding YceI-like domain-containing protein</fullName>
    </recommendedName>
</protein>
<dbReference type="SUPFAM" id="SSF101874">
    <property type="entry name" value="YceI-like"/>
    <property type="match status" value="1"/>
</dbReference>
<accession>A0A0A2DNH8</accession>
<evidence type="ECO:0000256" key="2">
    <source>
        <dbReference type="SAM" id="Phobius"/>
    </source>
</evidence>
<comment type="caution">
    <text evidence="4">The sequence shown here is derived from an EMBL/GenBank/DDBJ whole genome shotgun (WGS) entry which is preliminary data.</text>
</comment>
<dbReference type="GeneID" id="300552732"/>
<dbReference type="PANTHER" id="PTHR34406">
    <property type="entry name" value="PROTEIN YCEI"/>
    <property type="match status" value="1"/>
</dbReference>
<keyword evidence="2" id="KW-0472">Membrane</keyword>
<dbReference type="AlphaFoldDB" id="A0A0A2DNH8"/>
<keyword evidence="5" id="KW-1185">Reference proteome</keyword>
<dbReference type="RefSeq" id="WP_035112750.1">
    <property type="nucleotide sequence ID" value="NZ_CP047046.1"/>
</dbReference>
<dbReference type="InterPro" id="IPR007372">
    <property type="entry name" value="Lipid/polyisoprenoid-bd_YceI"/>
</dbReference>
<dbReference type="PANTHER" id="PTHR34406:SF1">
    <property type="entry name" value="PROTEIN YCEI"/>
    <property type="match status" value="1"/>
</dbReference>
<dbReference type="SMART" id="SM00867">
    <property type="entry name" value="YceI"/>
    <property type="match status" value="1"/>
</dbReference>
<evidence type="ECO:0000313" key="4">
    <source>
        <dbReference type="EMBL" id="KGM19347.1"/>
    </source>
</evidence>
<reference evidence="4 5" key="1">
    <citation type="submission" date="2014-10" db="EMBL/GenBank/DDBJ databases">
        <title>Whole Genome sequence of Corynebacterium auriscanis strain CIP 106629.</title>
        <authorList>
            <person name="Hassan S.S."/>
            <person name="Jamal S.B."/>
            <person name="Tiwari S."/>
            <person name="Oliveira L.D.C."/>
            <person name="Souza F."/>
            <person name="Mariano D.C."/>
            <person name="Almeida S."/>
            <person name="Dorella F."/>
            <person name="Pereira F."/>
            <person name="Carvalho A."/>
            <person name="Leal C.A."/>
            <person name="Soares S.D.C."/>
            <person name="Figueiredo H.C."/>
            <person name="Silva A."/>
            <person name="Azevedo V.A."/>
        </authorList>
    </citation>
    <scope>NUCLEOTIDE SEQUENCE [LARGE SCALE GENOMIC DNA]</scope>
    <source>
        <strain evidence="4 5">CIP 106629</strain>
    </source>
</reference>
<feature type="transmembrane region" description="Helical" evidence="2">
    <location>
        <begin position="6"/>
        <end position="29"/>
    </location>
</feature>
<gene>
    <name evidence="4" type="ORF">MA47_00180</name>
</gene>
<keyword evidence="2" id="KW-1133">Transmembrane helix</keyword>
<proteinExistence type="inferred from homology"/>
<dbReference type="Proteomes" id="UP000030145">
    <property type="component" value="Unassembled WGS sequence"/>
</dbReference>
<dbReference type="Pfam" id="PF04264">
    <property type="entry name" value="YceI"/>
    <property type="match status" value="1"/>
</dbReference>
<dbReference type="EMBL" id="JRVJ01000001">
    <property type="protein sequence ID" value="KGM19347.1"/>
    <property type="molecule type" value="Genomic_DNA"/>
</dbReference>
<comment type="similarity">
    <text evidence="1">Belongs to the UPF0312 family.</text>
</comment>
<evidence type="ECO:0000259" key="3">
    <source>
        <dbReference type="SMART" id="SM00867"/>
    </source>
</evidence>
<sequence length="232" mass="24745">MRKGIITLGVIGIIVFALMAVGPIAYNLLSNRGLQTADISEGGPAATVGTDGSWQVTKGAGANRTQAGYTFNEILPGQRKTTSGRADNAQDDNVTGQMRVTDGKLEEAVVTVKVAAISSDVEKRDINVRRRILETDAFPEASFTLTKPVDISHVPDDGKPAEVQVTGDLKLHGVSKQVPVTLKVLRTGENIVVSGNVPVHRSDFGLESPEFVAAKIAEEGTIDLLLVFEQRK</sequence>
<evidence type="ECO:0000313" key="5">
    <source>
        <dbReference type="Proteomes" id="UP000030145"/>
    </source>
</evidence>
<feature type="domain" description="Lipid/polyisoprenoid-binding YceI-like" evidence="3">
    <location>
        <begin position="53"/>
        <end position="229"/>
    </location>
</feature>
<keyword evidence="2" id="KW-0812">Transmembrane</keyword>
<evidence type="ECO:0000256" key="1">
    <source>
        <dbReference type="ARBA" id="ARBA00008812"/>
    </source>
</evidence>
<dbReference type="Gene3D" id="2.40.128.110">
    <property type="entry name" value="Lipid/polyisoprenoid-binding, YceI-like"/>
    <property type="match status" value="1"/>
</dbReference>